<dbReference type="Pfam" id="PF00201">
    <property type="entry name" value="UDPGT"/>
    <property type="match status" value="1"/>
</dbReference>
<dbReference type="InterPro" id="IPR002213">
    <property type="entry name" value="UDP_glucos_trans"/>
</dbReference>
<feature type="compositionally biased region" description="Basic and acidic residues" evidence="4">
    <location>
        <begin position="286"/>
        <end position="297"/>
    </location>
</feature>
<evidence type="ECO:0000256" key="4">
    <source>
        <dbReference type="SAM" id="MobiDB-lite"/>
    </source>
</evidence>
<evidence type="ECO:0000313" key="6">
    <source>
        <dbReference type="RefSeq" id="XP_052132384.1"/>
    </source>
</evidence>
<dbReference type="RefSeq" id="XP_052132384.1">
    <property type="nucleotide sequence ID" value="XM_052276424.1"/>
</dbReference>
<dbReference type="Proteomes" id="UP000504606">
    <property type="component" value="Unplaced"/>
</dbReference>
<proteinExistence type="inferred from homology"/>
<protein>
    <submittedName>
        <fullName evidence="6">UDP-glucosyltransferase 2-like</fullName>
    </submittedName>
</protein>
<organism evidence="5 6">
    <name type="scientific">Frankliniella occidentalis</name>
    <name type="common">Western flower thrips</name>
    <name type="synonym">Euthrips occidentalis</name>
    <dbReference type="NCBI Taxonomy" id="133901"/>
    <lineage>
        <taxon>Eukaryota</taxon>
        <taxon>Metazoa</taxon>
        <taxon>Ecdysozoa</taxon>
        <taxon>Arthropoda</taxon>
        <taxon>Hexapoda</taxon>
        <taxon>Insecta</taxon>
        <taxon>Pterygota</taxon>
        <taxon>Neoptera</taxon>
        <taxon>Paraneoptera</taxon>
        <taxon>Thysanoptera</taxon>
        <taxon>Terebrantia</taxon>
        <taxon>Thripoidea</taxon>
        <taxon>Thripidae</taxon>
        <taxon>Frankliniella</taxon>
    </lineage>
</organism>
<reference evidence="6" key="2">
    <citation type="submission" date="2025-08" db="UniProtKB">
        <authorList>
            <consortium name="RefSeq"/>
        </authorList>
    </citation>
    <scope>IDENTIFICATION</scope>
    <source>
        <tissue evidence="6">Whole organism</tissue>
    </source>
</reference>
<comment type="similarity">
    <text evidence="1">Belongs to the UDP-glycosyltransferase family.</text>
</comment>
<evidence type="ECO:0000313" key="5">
    <source>
        <dbReference type="Proteomes" id="UP000504606"/>
    </source>
</evidence>
<dbReference type="OrthoDB" id="5835829at2759"/>
<gene>
    <name evidence="6" type="primary">LOC127752005</name>
</gene>
<dbReference type="InterPro" id="IPR050271">
    <property type="entry name" value="UDP-glycosyltransferase"/>
</dbReference>
<dbReference type="PANTHER" id="PTHR48043:SF114">
    <property type="entry name" value="IP04436P-RELATED"/>
    <property type="match status" value="1"/>
</dbReference>
<evidence type="ECO:0000256" key="2">
    <source>
        <dbReference type="ARBA" id="ARBA00022676"/>
    </source>
</evidence>
<name>A0A9C6XC86_FRAOC</name>
<dbReference type="KEGG" id="foc:127752005"/>
<keyword evidence="3" id="KW-0808">Transferase</keyword>
<dbReference type="GO" id="GO:0008194">
    <property type="term" value="F:UDP-glycosyltransferase activity"/>
    <property type="evidence" value="ECO:0007669"/>
    <property type="project" value="InterPro"/>
</dbReference>
<dbReference type="SUPFAM" id="SSF53756">
    <property type="entry name" value="UDP-Glycosyltransferase/glycogen phosphorylase"/>
    <property type="match status" value="1"/>
</dbReference>
<keyword evidence="5" id="KW-1185">Reference proteome</keyword>
<reference evidence="6" key="1">
    <citation type="journal article" date="2018" name="Proc. Natl. Acad. Sci. U.S.A.">
        <title>Phylogenomics and the evolution of hemipteroid insects.</title>
        <authorList>
            <person name="Johnson K.P."/>
            <person name="Dietrich C.H."/>
            <person name="Friedrich F."/>
            <person name="Beutel R.G."/>
            <person name="Wipfler B."/>
            <person name="Peters R.S."/>
            <person name="Allen J.M."/>
            <person name="Petersen M."/>
            <person name="Donath A."/>
            <person name="Walden K.K."/>
            <person name="Kozlov A.M."/>
            <person name="Podsiadlowski L."/>
            <person name="Mayer C."/>
            <person name="Meusemann K."/>
            <person name="Vasilikopoulos A."/>
            <person name="Waterhouse R.M."/>
            <person name="Cameron S.L."/>
            <person name="Weirauch C."/>
            <person name="Swanson D.R."/>
            <person name="Percy D.M."/>
            <person name="Hardy N.B."/>
            <person name="Terry I."/>
            <person name="Liu S."/>
            <person name="Zhou X."/>
            <person name="Misof B."/>
            <person name="Robertson H.M."/>
            <person name="Yoshizawa K."/>
        </authorList>
    </citation>
    <scope>NUCLEOTIDE SEQUENCE</scope>
    <source>
        <tissue evidence="6">Whole organism</tissue>
    </source>
</reference>
<keyword evidence="2" id="KW-0328">Glycosyltransferase</keyword>
<accession>A0A9C6XC86</accession>
<dbReference type="Gene3D" id="3.40.50.2000">
    <property type="entry name" value="Glycogen Phosphorylase B"/>
    <property type="match status" value="1"/>
</dbReference>
<dbReference type="PANTHER" id="PTHR48043">
    <property type="entry name" value="EG:EG0003.4 PROTEIN-RELATED"/>
    <property type="match status" value="1"/>
</dbReference>
<evidence type="ECO:0000256" key="3">
    <source>
        <dbReference type="ARBA" id="ARBA00022679"/>
    </source>
</evidence>
<dbReference type="GeneID" id="127752005"/>
<sequence length="297" mass="32625">MKGRSHTMVNEPLVRGLAARGHAVDVYGHYIPDDAAKSNVTYHALSKAGSLAPGLDIALFANSWLTRVLNPVKLLQRGQEDCAALFSDPAILDLIRSDKKYDLFITELFNTDCYLGFGHHFKVPVVALSTCPILPWANARFGNPDNPSHVPSMHSGWTDVMSLPERLVNAAIVYYSVVSQRLIYEPLDQRWVDQAFGPGVPAVRDMALNTSLLFTNTFHGLTLPRPLATNVVEIGGIHISEPKPLPKVSSRPLAFSLSRSSSRQRSLGGTRDGRGRRPSQVVSDTDATHAPRARLDR</sequence>
<evidence type="ECO:0000256" key="1">
    <source>
        <dbReference type="ARBA" id="ARBA00009995"/>
    </source>
</evidence>
<feature type="region of interest" description="Disordered" evidence="4">
    <location>
        <begin position="243"/>
        <end position="297"/>
    </location>
</feature>
<feature type="compositionally biased region" description="Low complexity" evidence="4">
    <location>
        <begin position="249"/>
        <end position="267"/>
    </location>
</feature>
<dbReference type="AlphaFoldDB" id="A0A9C6XC86"/>